<feature type="domain" description="NXPE C-terminal" evidence="3">
    <location>
        <begin position="312"/>
        <end position="467"/>
    </location>
</feature>
<dbReference type="SUPFAM" id="SSF81296">
    <property type="entry name" value="E set domains"/>
    <property type="match status" value="2"/>
</dbReference>
<dbReference type="Pfam" id="PF06312">
    <property type="entry name" value="Neurexophilin"/>
    <property type="match status" value="2"/>
</dbReference>
<evidence type="ECO:0000256" key="2">
    <source>
        <dbReference type="SAM" id="Phobius"/>
    </source>
</evidence>
<dbReference type="Proteomes" id="UP000290572">
    <property type="component" value="Unassembled WGS sequence"/>
</dbReference>
<dbReference type="EMBL" id="QBIY01013466">
    <property type="protein sequence ID" value="RXN03978.1"/>
    <property type="molecule type" value="Genomic_DNA"/>
</dbReference>
<reference evidence="4 5" key="1">
    <citation type="submission" date="2018-03" db="EMBL/GenBank/DDBJ databases">
        <title>Draft genome sequence of Rohu Carp (Labeo rohita).</title>
        <authorList>
            <person name="Das P."/>
            <person name="Kushwaha B."/>
            <person name="Joshi C.G."/>
            <person name="Kumar D."/>
            <person name="Nagpure N.S."/>
            <person name="Sahoo L."/>
            <person name="Das S.P."/>
            <person name="Bit A."/>
            <person name="Patnaik S."/>
            <person name="Meher P.K."/>
            <person name="Jayasankar P."/>
            <person name="Koringa P.G."/>
            <person name="Patel N.V."/>
            <person name="Hinsu A.T."/>
            <person name="Kumar R."/>
            <person name="Pandey M."/>
            <person name="Agarwal S."/>
            <person name="Srivastava S."/>
            <person name="Singh M."/>
            <person name="Iquebal M.A."/>
            <person name="Jaiswal S."/>
            <person name="Angadi U.B."/>
            <person name="Kumar N."/>
            <person name="Raza M."/>
            <person name="Shah T.M."/>
            <person name="Rai A."/>
            <person name="Jena J.K."/>
        </authorList>
    </citation>
    <scope>NUCLEOTIDE SEQUENCE [LARGE SCALE GENOMIC DNA]</scope>
    <source>
        <strain evidence="4">DASCIFA01</strain>
        <tissue evidence="4">Testis</tissue>
    </source>
</reference>
<dbReference type="GO" id="GO:0007399">
    <property type="term" value="P:nervous system development"/>
    <property type="evidence" value="ECO:0007669"/>
    <property type="project" value="UniProtKB-ARBA"/>
</dbReference>
<name>A0A498L7A2_LABRO</name>
<evidence type="ECO:0000313" key="4">
    <source>
        <dbReference type="EMBL" id="RXN03978.1"/>
    </source>
</evidence>
<keyword evidence="2" id="KW-1133">Transmembrane helix</keyword>
<proteinExistence type="inferred from homology"/>
<evidence type="ECO:0000256" key="1">
    <source>
        <dbReference type="ARBA" id="ARBA00005431"/>
    </source>
</evidence>
<gene>
    <name evidence="4" type="ORF">ROHU_034302</name>
</gene>
<evidence type="ECO:0000313" key="5">
    <source>
        <dbReference type="Proteomes" id="UP000290572"/>
    </source>
</evidence>
<keyword evidence="2" id="KW-0812">Transmembrane</keyword>
<dbReference type="InterPro" id="IPR014756">
    <property type="entry name" value="Ig_E-set"/>
</dbReference>
<dbReference type="AlphaFoldDB" id="A0A498L7A2"/>
<sequence length="871" mass="100203">MPSTNKTDIDSRLQHFYKERSCLWKLLTGLFLFLLTVWSYVENERKKQPSPSFLSWHRVERQNSSNSSSPTGINSEESQIQISSFYSEFGISLDAYSRLQQAVYWPEPDRSITDVSMSTSPAHTTFIIENLKESYQIGEELFVTVHAKNFENKSKSYGGDFFQAKLFWSVTKASVFGEVVDLLNGSYSVRFLLPWDGEAQVAVRLIHSSEAVQVLKRHRDTDSDRVYFNGYYEGPGPNKTRLRETMTCNVKWDKNGLERMGTGDCCCEYNDPRTQETWRCKRPKSLPCSALVYHSMGGYRNRLTSEEKMLITCHFATQTTTKCLKDKHIYMMGDSTTRQWFEFFVKAVPNLKQMNLHVQYQSGPLIAVDVENNIYLHWRAHGVPLRTLKTAVADLHYISNEIDDQAGGPHTVFIINLGPHFTTYPLDFYTHRVLRIRKAVLALLQRAPDTTVIIKTVNTGYKGTSSAHTTFIIENLKESYQIGEELFVTVHAKDFDNTSKSYGGDFFQAKLFWSETKASVFGEVVDLLNGSYSVRFLLPWNGEAQVAVRLIHSSEAVQVVKHHRDTDSDRVYFNGYYEGPGPNKTRLRETVTCNMKWDKNGLERMGAGDCCCEHNDPRTQETWRCQRPKSLPCSALMYHSMGGYRNRLTNKEKMLITRHFTTQTTTACLKDKHIYMMGDSTMRQWFEFFVKAVPTLKKMNLHVQYQSGPLIAVDVENNIDLHWRAHGVPLRTRKTAIADLHYISNEIDDQAGGPHTVFIFNLGPHFTTYPLDFYTHRVLRIRKAVLALLQRAPDTTVIIKTVNTGYKDIFGSDWYSLQLNRVLHWAFQDVGVYILDVWQMTACHYSKENIHPGPVIIKNEMDILLSFLCPD</sequence>
<keyword evidence="2" id="KW-0472">Membrane</keyword>
<feature type="transmembrane region" description="Helical" evidence="2">
    <location>
        <begin position="22"/>
        <end position="41"/>
    </location>
</feature>
<comment type="caution">
    <text evidence="4">The sequence shown here is derived from an EMBL/GenBank/DDBJ whole genome shotgun (WGS) entry which is preliminary data.</text>
</comment>
<evidence type="ECO:0000259" key="3">
    <source>
        <dbReference type="Pfam" id="PF24536"/>
    </source>
</evidence>
<accession>A0A498L7A2</accession>
<dbReference type="InterPro" id="IPR026845">
    <property type="entry name" value="NXPH/NXPE"/>
</dbReference>
<organism evidence="4 5">
    <name type="scientific">Labeo rohita</name>
    <name type="common">Indian major carp</name>
    <name type="synonym">Cyprinus rohita</name>
    <dbReference type="NCBI Taxonomy" id="84645"/>
    <lineage>
        <taxon>Eukaryota</taxon>
        <taxon>Metazoa</taxon>
        <taxon>Chordata</taxon>
        <taxon>Craniata</taxon>
        <taxon>Vertebrata</taxon>
        <taxon>Euteleostomi</taxon>
        <taxon>Actinopterygii</taxon>
        <taxon>Neopterygii</taxon>
        <taxon>Teleostei</taxon>
        <taxon>Ostariophysi</taxon>
        <taxon>Cypriniformes</taxon>
        <taxon>Cyprinidae</taxon>
        <taxon>Labeoninae</taxon>
        <taxon>Labeonini</taxon>
        <taxon>Labeo</taxon>
    </lineage>
</organism>
<dbReference type="PANTHER" id="PTHR16165">
    <property type="entry name" value="NXPE FAMILY MEMBER"/>
    <property type="match status" value="1"/>
</dbReference>
<comment type="similarity">
    <text evidence="1">Belongs to the NXPE family.</text>
</comment>
<protein>
    <submittedName>
        <fullName evidence="4">NXPE family member 3-like protein</fullName>
    </submittedName>
</protein>
<dbReference type="Pfam" id="PF24536">
    <property type="entry name" value="NXPE4_C"/>
    <property type="match status" value="2"/>
</dbReference>
<feature type="domain" description="NXPE C-terminal" evidence="3">
    <location>
        <begin position="660"/>
        <end position="869"/>
    </location>
</feature>
<dbReference type="PANTHER" id="PTHR16165:SF23">
    <property type="entry name" value="NEUREXOPHILIN AND PC-ESTERASE DOMAIN FAMILY, MEMBER 5"/>
    <property type="match status" value="1"/>
</dbReference>
<keyword evidence="5" id="KW-1185">Reference proteome</keyword>
<dbReference type="InterPro" id="IPR057106">
    <property type="entry name" value="NXPE4_C"/>
</dbReference>